<sequence length="190" mass="21567">MQGLEALFVRRNGWQCRSQYVSTTTRNSVFTLRLSFLVLSVHLGRLMPDENYWMRFPQVLSVAEVAEITRVSSVTVWRLLNSSKIPAHRIADAWIIYKEEVQAWAESGAESSKVHSPTRFLEGYPEELTIEDLTVLLGKTQQTVYKWLAAGSLAPTGWRVGRKWLLHKSSFIVLLENSSNQHADFVGDGA</sequence>
<evidence type="ECO:0000259" key="1">
    <source>
        <dbReference type="Pfam" id="PF12728"/>
    </source>
</evidence>
<keyword evidence="3" id="KW-1185">Reference proteome</keyword>
<reference evidence="2 3" key="1">
    <citation type="submission" date="2019-06" db="EMBL/GenBank/DDBJ databases">
        <title>Sequencing the genomes of 1000 actinobacteria strains.</title>
        <authorList>
            <person name="Klenk H.-P."/>
        </authorList>
    </citation>
    <scope>NUCLEOTIDE SEQUENCE [LARGE SCALE GENOMIC DNA]</scope>
    <source>
        <strain evidence="2 3">DSM 21947</strain>
    </source>
</reference>
<feature type="domain" description="Helix-turn-helix" evidence="1">
    <location>
        <begin position="128"/>
        <end position="177"/>
    </location>
</feature>
<dbReference type="InterPro" id="IPR041657">
    <property type="entry name" value="HTH_17"/>
</dbReference>
<dbReference type="AlphaFoldDB" id="A0A8H2PWX5"/>
<accession>A0A8H2PWX5</accession>
<gene>
    <name evidence="2" type="ORF">FB472_1199</name>
</gene>
<dbReference type="NCBIfam" id="TIGR01764">
    <property type="entry name" value="excise"/>
    <property type="match status" value="1"/>
</dbReference>
<evidence type="ECO:0000313" key="2">
    <source>
        <dbReference type="EMBL" id="TQO19630.1"/>
    </source>
</evidence>
<comment type="caution">
    <text evidence="2">The sequence shown here is derived from an EMBL/GenBank/DDBJ whole genome shotgun (WGS) entry which is preliminary data.</text>
</comment>
<protein>
    <submittedName>
        <fullName evidence="2">Excisionase family DNA binding protein</fullName>
    </submittedName>
</protein>
<name>A0A8H2PWX5_9MICO</name>
<dbReference type="Pfam" id="PF12728">
    <property type="entry name" value="HTH_17"/>
    <property type="match status" value="2"/>
</dbReference>
<dbReference type="InterPro" id="IPR010093">
    <property type="entry name" value="SinI_DNA-bd"/>
</dbReference>
<dbReference type="EMBL" id="VFRA01000001">
    <property type="protein sequence ID" value="TQO19630.1"/>
    <property type="molecule type" value="Genomic_DNA"/>
</dbReference>
<dbReference type="Proteomes" id="UP000316560">
    <property type="component" value="Unassembled WGS sequence"/>
</dbReference>
<feature type="domain" description="Helix-turn-helix" evidence="1">
    <location>
        <begin position="59"/>
        <end position="107"/>
    </location>
</feature>
<organism evidence="2 3">
    <name type="scientific">Rhodoglobus vestalii</name>
    <dbReference type="NCBI Taxonomy" id="193384"/>
    <lineage>
        <taxon>Bacteria</taxon>
        <taxon>Bacillati</taxon>
        <taxon>Actinomycetota</taxon>
        <taxon>Actinomycetes</taxon>
        <taxon>Micrococcales</taxon>
        <taxon>Microbacteriaceae</taxon>
        <taxon>Rhodoglobus</taxon>
    </lineage>
</organism>
<proteinExistence type="predicted"/>
<evidence type="ECO:0000313" key="3">
    <source>
        <dbReference type="Proteomes" id="UP000316560"/>
    </source>
</evidence>
<dbReference type="GO" id="GO:0003677">
    <property type="term" value="F:DNA binding"/>
    <property type="evidence" value="ECO:0007669"/>
    <property type="project" value="InterPro"/>
</dbReference>